<name>A0AAV1QSF5_9ROSI</name>
<evidence type="ECO:0000313" key="1">
    <source>
        <dbReference type="EMBL" id="CAK7324687.1"/>
    </source>
</evidence>
<protein>
    <submittedName>
        <fullName evidence="1">Uncharacterized protein</fullName>
    </submittedName>
</protein>
<keyword evidence="2" id="KW-1185">Reference proteome</keyword>
<accession>A0AAV1QSF5</accession>
<organism evidence="1 2">
    <name type="scientific">Dovyalis caffra</name>
    <dbReference type="NCBI Taxonomy" id="77055"/>
    <lineage>
        <taxon>Eukaryota</taxon>
        <taxon>Viridiplantae</taxon>
        <taxon>Streptophyta</taxon>
        <taxon>Embryophyta</taxon>
        <taxon>Tracheophyta</taxon>
        <taxon>Spermatophyta</taxon>
        <taxon>Magnoliopsida</taxon>
        <taxon>eudicotyledons</taxon>
        <taxon>Gunneridae</taxon>
        <taxon>Pentapetalae</taxon>
        <taxon>rosids</taxon>
        <taxon>fabids</taxon>
        <taxon>Malpighiales</taxon>
        <taxon>Salicaceae</taxon>
        <taxon>Flacourtieae</taxon>
        <taxon>Dovyalis</taxon>
    </lineage>
</organism>
<dbReference type="EMBL" id="CAWUPB010000513">
    <property type="protein sequence ID" value="CAK7324687.1"/>
    <property type="molecule type" value="Genomic_DNA"/>
</dbReference>
<dbReference type="Proteomes" id="UP001314170">
    <property type="component" value="Unassembled WGS sequence"/>
</dbReference>
<dbReference type="AlphaFoldDB" id="A0AAV1QSF5"/>
<reference evidence="1 2" key="1">
    <citation type="submission" date="2024-01" db="EMBL/GenBank/DDBJ databases">
        <authorList>
            <person name="Waweru B."/>
        </authorList>
    </citation>
    <scope>NUCLEOTIDE SEQUENCE [LARGE SCALE GENOMIC DNA]</scope>
</reference>
<evidence type="ECO:0000313" key="2">
    <source>
        <dbReference type="Proteomes" id="UP001314170"/>
    </source>
</evidence>
<comment type="caution">
    <text evidence="1">The sequence shown here is derived from an EMBL/GenBank/DDBJ whole genome shotgun (WGS) entry which is preliminary data.</text>
</comment>
<feature type="non-terminal residue" evidence="1">
    <location>
        <position position="75"/>
    </location>
</feature>
<sequence length="75" mass="8980">MYKSLIRLQSRFTLIQIHLSNLSIHVDPDTPLKLVEYYGIINKVCKYDTIQDMPQTKFDKILTQLNFLKQTFRNF</sequence>
<proteinExistence type="predicted"/>
<gene>
    <name evidence="1" type="ORF">DCAF_LOCUS2346</name>
</gene>